<evidence type="ECO:0000313" key="5">
    <source>
        <dbReference type="EMBL" id="KAK3680915.1"/>
    </source>
</evidence>
<dbReference type="PANTHER" id="PTHR10039:SF14">
    <property type="entry name" value="NACHT DOMAIN-CONTAINING PROTEIN"/>
    <property type="match status" value="1"/>
</dbReference>
<dbReference type="InterPro" id="IPR029058">
    <property type="entry name" value="AB_hydrolase_fold"/>
</dbReference>
<evidence type="ECO:0000256" key="3">
    <source>
        <dbReference type="SAM" id="Phobius"/>
    </source>
</evidence>
<dbReference type="InterPro" id="IPR056884">
    <property type="entry name" value="NPHP3-like_N"/>
</dbReference>
<keyword evidence="1" id="KW-0677">Repeat</keyword>
<keyword evidence="3" id="KW-1133">Transmembrane helix</keyword>
<dbReference type="EMBL" id="JAULSO010000009">
    <property type="protein sequence ID" value="KAK3680915.1"/>
    <property type="molecule type" value="Genomic_DNA"/>
</dbReference>
<feature type="transmembrane region" description="Helical" evidence="3">
    <location>
        <begin position="1486"/>
        <end position="1506"/>
    </location>
</feature>
<organism evidence="5 6">
    <name type="scientific">Podospora appendiculata</name>
    <dbReference type="NCBI Taxonomy" id="314037"/>
    <lineage>
        <taxon>Eukaryota</taxon>
        <taxon>Fungi</taxon>
        <taxon>Dikarya</taxon>
        <taxon>Ascomycota</taxon>
        <taxon>Pezizomycotina</taxon>
        <taxon>Sordariomycetes</taxon>
        <taxon>Sordariomycetidae</taxon>
        <taxon>Sordariales</taxon>
        <taxon>Podosporaceae</taxon>
        <taxon>Podospora</taxon>
    </lineage>
</organism>
<keyword evidence="3" id="KW-0472">Membrane</keyword>
<accession>A0AAE1C737</accession>
<dbReference type="Proteomes" id="UP001270362">
    <property type="component" value="Unassembled WGS sequence"/>
</dbReference>
<reference evidence="5" key="2">
    <citation type="submission" date="2023-06" db="EMBL/GenBank/DDBJ databases">
        <authorList>
            <consortium name="Lawrence Berkeley National Laboratory"/>
            <person name="Haridas S."/>
            <person name="Hensen N."/>
            <person name="Bonometti L."/>
            <person name="Westerberg I."/>
            <person name="Brannstrom I.O."/>
            <person name="Guillou S."/>
            <person name="Cros-Aarteil S."/>
            <person name="Calhoun S."/>
            <person name="Kuo A."/>
            <person name="Mondo S."/>
            <person name="Pangilinan J."/>
            <person name="Riley R."/>
            <person name="Labutti K."/>
            <person name="Andreopoulos B."/>
            <person name="Lipzen A."/>
            <person name="Chen C."/>
            <person name="Yanf M."/>
            <person name="Daum C."/>
            <person name="Ng V."/>
            <person name="Clum A."/>
            <person name="Steindorff A."/>
            <person name="Ohm R."/>
            <person name="Martin F."/>
            <person name="Silar P."/>
            <person name="Natvig D."/>
            <person name="Lalanne C."/>
            <person name="Gautier V."/>
            <person name="Ament-Velasquez S.L."/>
            <person name="Kruys A."/>
            <person name="Hutchinson M.I."/>
            <person name="Powell A.J."/>
            <person name="Barry K."/>
            <person name="Miller A.N."/>
            <person name="Grigoriev I.V."/>
            <person name="Debuchy R."/>
            <person name="Gladieux P."/>
            <person name="Thoren M.H."/>
            <person name="Johannesson H."/>
        </authorList>
    </citation>
    <scope>NUCLEOTIDE SEQUENCE</scope>
    <source>
        <strain evidence="5">CBS 314.62</strain>
    </source>
</reference>
<feature type="transmembrane region" description="Helical" evidence="3">
    <location>
        <begin position="1387"/>
        <end position="1405"/>
    </location>
</feature>
<sequence>MSDRRPQLKEEYAPEPWKRWRAGGSRPDGRDGPAPKPPVDIVAVQGLAASYDWTWTKKMEDGSRVMWLRDLLPRDIPGARVLTFEYDSKWLNDPSLVSLRDCADRLIESVLWDRTHLGETKVCRHMARRPLILLGHSFGGLVVKMALVRAAAVQQSDPRHGNYQSFLRSVAGVLFLGTPHGGSNFALLAGSYGRFLSKIGYGVHLQLIQLLRPLAVESGGTTLDDLEEDFQSIRRGDYLSDLITYYFWEGKKIEIFGFRIMPVVDKKSACYGAPPGSCIDVDADHKGMNKFGSRQDSNYFKVLSRLRAICLQADSIVDKRLSRLRYDGNDRNSQLRAIQEWLSPPDHAEILSRLQSARLAGTCSWALRNEALRLWLTPDNPSMNSSPAAAERRSVWISGKAGSGKSVATAYLHARAEEICRQRTSRDVQCAGASDTPSCDEQGADDRFAALYSPLHQNLSVVTALKGLIDDLLRCRPFDAGLHSIALESMSKHPRMTLKSSIALLTSLLRKFHTTYVIVDNVDECPETKEVARVLLAILEAPGARLLFAARKDGDFLAEIKGQLGVKIAVVDITEHNHRDITEFVKHGVSLLSAERPSLFSPRLRNQVQDRINKKADGMFHWVQLILRDLGRHGRTDEDVVQILEQFPSDLNETYSRAFTAMLRLPEVQRRRVIVVLKWLVATSQPIALSDLRVVIRMWEHVEQRSTGTTTVVDMESTDWDDEEFFDFLSPLVEVSHSSGRRSLRIFHHSFRQWIIQQHVQFPLAFSQNHDHQFRFFFLQSAHFLVATICLLLLSSDKFLLDYLRDIHSPKRSATPLITYAGDNWSYHVRMSGSFDAGQGTNSESVDNRSGLLILLKQPLYELVKLCSTAIAAICSVLGRIPPGSLQHLPEAIAVRDLQGALLDAAECVSELQSTGSMAALQDLLKTFCRRNVDHTLVGFRGFMWDGPGLSGEDINNNHLDFDLMTTTTLDIAEKIQQDPDFNSADFVRHFGIFRKAIRSLREVSIFLAVEPVRSYIYGILGNNGVSPLPVLAYTAAAMDVLFLVADPQHGTAPADLCDFRRQFHAQPSHPLYGPIMAARYELQDRGSSALGEDFYRSHIADHFQLKTWEWRLLQLTTIILYIKVDGAVASAQDTILEHWLTHHVKFKRPKPRGETLHETVKLLKPASKLEWRSRPRASDICIAAARTLYVSLLRLLTIISPPLQTFATSCLVLFRARSRLAIPILRQLVQNTPSLPAAVALYAIRLQWFPGMLPAPRRTPLADLLGVLRDPFNHTAASNGWIWSNVLHTALLLLAEVALGLAAFLNAVRIAHPDLAPYIPRAVLGRNLAVRARNLTRRYPVVTSPVAAPALVNFLRLIFLERTVYYTAYLAYDIAKASAMLVQPSTSIWEGLAYLAAALLPLIITDEYGVSGLAIFLFQIYIATLLWRSLALPPAIRLAGSHALQAICAPVGIPSPVRSARDLARRSTAMLDVFWLGTRSFSPRFAVAVVAVAVLLLFAILLYVVTDPLHLRRAGERSARAEQVARRVSGVGDPVAYLRWERSRIPRLGRVPLASLYGTRRR</sequence>
<dbReference type="InterPro" id="IPR027417">
    <property type="entry name" value="P-loop_NTPase"/>
</dbReference>
<feature type="transmembrane region" description="Helical" evidence="3">
    <location>
        <begin position="1282"/>
        <end position="1306"/>
    </location>
</feature>
<evidence type="ECO:0000256" key="1">
    <source>
        <dbReference type="ARBA" id="ARBA00022737"/>
    </source>
</evidence>
<evidence type="ECO:0000256" key="2">
    <source>
        <dbReference type="SAM" id="MobiDB-lite"/>
    </source>
</evidence>
<gene>
    <name evidence="5" type="ORF">B0T22DRAFT_474365</name>
</gene>
<dbReference type="SUPFAM" id="SSF52540">
    <property type="entry name" value="P-loop containing nucleoside triphosphate hydrolases"/>
    <property type="match status" value="1"/>
</dbReference>
<dbReference type="Pfam" id="PF24883">
    <property type="entry name" value="NPHP3_N"/>
    <property type="match status" value="1"/>
</dbReference>
<dbReference type="Gene3D" id="3.40.50.300">
    <property type="entry name" value="P-loop containing nucleotide triphosphate hydrolases"/>
    <property type="match status" value="1"/>
</dbReference>
<protein>
    <recommendedName>
        <fullName evidence="4">Nephrocystin 3-like N-terminal domain-containing protein</fullName>
    </recommendedName>
</protein>
<feature type="compositionally biased region" description="Basic and acidic residues" evidence="2">
    <location>
        <begin position="1"/>
        <end position="18"/>
    </location>
</feature>
<name>A0AAE1C737_9PEZI</name>
<dbReference type="Gene3D" id="3.40.50.1820">
    <property type="entry name" value="alpha/beta hydrolase"/>
    <property type="match status" value="1"/>
</dbReference>
<keyword evidence="6" id="KW-1185">Reference proteome</keyword>
<feature type="domain" description="Nephrocystin 3-like N-terminal" evidence="4">
    <location>
        <begin position="361"/>
        <end position="542"/>
    </location>
</feature>
<comment type="caution">
    <text evidence="5">The sequence shown here is derived from an EMBL/GenBank/DDBJ whole genome shotgun (WGS) entry which is preliminary data.</text>
</comment>
<feature type="region of interest" description="Disordered" evidence="2">
    <location>
        <begin position="1"/>
        <end position="37"/>
    </location>
</feature>
<evidence type="ECO:0000313" key="6">
    <source>
        <dbReference type="Proteomes" id="UP001270362"/>
    </source>
</evidence>
<proteinExistence type="predicted"/>
<reference evidence="5" key="1">
    <citation type="journal article" date="2023" name="Mol. Phylogenet. Evol.">
        <title>Genome-scale phylogeny and comparative genomics of the fungal order Sordariales.</title>
        <authorList>
            <person name="Hensen N."/>
            <person name="Bonometti L."/>
            <person name="Westerberg I."/>
            <person name="Brannstrom I.O."/>
            <person name="Guillou S."/>
            <person name="Cros-Aarteil S."/>
            <person name="Calhoun S."/>
            <person name="Haridas S."/>
            <person name="Kuo A."/>
            <person name="Mondo S."/>
            <person name="Pangilinan J."/>
            <person name="Riley R."/>
            <person name="LaButti K."/>
            <person name="Andreopoulos B."/>
            <person name="Lipzen A."/>
            <person name="Chen C."/>
            <person name="Yan M."/>
            <person name="Daum C."/>
            <person name="Ng V."/>
            <person name="Clum A."/>
            <person name="Steindorff A."/>
            <person name="Ohm R.A."/>
            <person name="Martin F."/>
            <person name="Silar P."/>
            <person name="Natvig D.O."/>
            <person name="Lalanne C."/>
            <person name="Gautier V."/>
            <person name="Ament-Velasquez S.L."/>
            <person name="Kruys A."/>
            <person name="Hutchinson M.I."/>
            <person name="Powell A.J."/>
            <person name="Barry K."/>
            <person name="Miller A.N."/>
            <person name="Grigoriev I.V."/>
            <person name="Debuchy R."/>
            <person name="Gladieux P."/>
            <person name="Hiltunen Thoren M."/>
            <person name="Johannesson H."/>
        </authorList>
    </citation>
    <scope>NUCLEOTIDE SEQUENCE</scope>
    <source>
        <strain evidence="5">CBS 314.62</strain>
    </source>
</reference>
<feature type="transmembrane region" description="Helical" evidence="3">
    <location>
        <begin position="1411"/>
        <end position="1428"/>
    </location>
</feature>
<dbReference type="SUPFAM" id="SSF53474">
    <property type="entry name" value="alpha/beta-Hydrolases"/>
    <property type="match status" value="1"/>
</dbReference>
<evidence type="ECO:0000259" key="4">
    <source>
        <dbReference type="Pfam" id="PF24883"/>
    </source>
</evidence>
<dbReference type="PANTHER" id="PTHR10039">
    <property type="entry name" value="AMELOGENIN"/>
    <property type="match status" value="1"/>
</dbReference>
<keyword evidence="3" id="KW-0812">Transmembrane</keyword>